<sequence>MKFPASVLASVFLFVAETTAALYLSSTYRSGGDRMWQALTLLFSLMPCALVQLTLVFVHRDLSRDRPLVLLLHLLQFGPLYRCFEVFCLYCQSNHTEEPYVSITKKRQMPKDGLSEEIEKEVGQAEGKLCTHRSAFSRASVIQAFLGSAPQLTLQLYISVVQQRVTVGRGFIMALSLLSIVYGALRCNILAIKIKYDEYEVKVKPLAYVCIFLWRSFEIATRVIVLVLFASVLKIWVLMVVLVNFFSFFLYPWILFWCHGSPFPENIEKALSRVGTTIVLCFLTLLYAGINMFCWSAVHLKIDSPDLISKSQNWYRLLIYYMMRFIENAVLLLLWYFFKTDIYMYVCAPLLILQLLIGYCTGILFMLVFYQFFHPCKKLFSSSVSDSFRSFLSCVCGACMWKSNKPVVKTDTNLKLSTDLGVTPSTSKISPELTEMWNVDDLCSA</sequence>
<dbReference type="KEGG" id="ngi:103734152"/>
<reference evidence="8" key="1">
    <citation type="submission" date="2025-08" db="UniProtKB">
        <authorList>
            <consortium name="Ensembl"/>
        </authorList>
    </citation>
    <scope>IDENTIFICATION</scope>
</reference>
<name>A0A8C6QRV5_NANGA</name>
<feature type="transmembrane region" description="Helical" evidence="6">
    <location>
        <begin position="36"/>
        <end position="58"/>
    </location>
</feature>
<reference evidence="8" key="2">
    <citation type="submission" date="2025-09" db="UniProtKB">
        <authorList>
            <consortium name="Ensembl"/>
        </authorList>
    </citation>
    <scope>IDENTIFICATION</scope>
</reference>
<dbReference type="GO" id="GO:0005886">
    <property type="term" value="C:plasma membrane"/>
    <property type="evidence" value="ECO:0007669"/>
    <property type="project" value="Ensembl"/>
</dbReference>
<dbReference type="GO" id="GO:0008361">
    <property type="term" value="P:regulation of cell size"/>
    <property type="evidence" value="ECO:0007669"/>
    <property type="project" value="Ensembl"/>
</dbReference>
<feature type="transmembrane region" description="Helical" evidence="6">
    <location>
        <begin position="166"/>
        <end position="185"/>
    </location>
</feature>
<evidence type="ECO:0000256" key="1">
    <source>
        <dbReference type="ARBA" id="ARBA00004141"/>
    </source>
</evidence>
<proteinExistence type="inferred from homology"/>
<evidence type="ECO:0000313" key="8">
    <source>
        <dbReference type="Ensembl" id="ENSNGAP00000006668.1"/>
    </source>
</evidence>
<evidence type="ECO:0000256" key="7">
    <source>
        <dbReference type="SAM" id="SignalP"/>
    </source>
</evidence>
<dbReference type="Pfam" id="PF09815">
    <property type="entry name" value="XK-related"/>
    <property type="match status" value="1"/>
</dbReference>
<keyword evidence="5 6" id="KW-0472">Membrane</keyword>
<feature type="signal peptide" evidence="7">
    <location>
        <begin position="1"/>
        <end position="20"/>
    </location>
</feature>
<protein>
    <recommendedName>
        <fullName evidence="6">XK-related protein</fullName>
    </recommendedName>
</protein>
<dbReference type="Ensembl" id="ENSNGAT00000011955.1">
    <property type="protein sequence ID" value="ENSNGAP00000006668.1"/>
    <property type="gene ID" value="ENSNGAG00000009962.1"/>
</dbReference>
<dbReference type="GeneTree" id="ENSGT00390000003231"/>
<dbReference type="GO" id="GO:0030674">
    <property type="term" value="F:protein-macromolecule adaptor activity"/>
    <property type="evidence" value="ECO:0007669"/>
    <property type="project" value="Ensembl"/>
</dbReference>
<dbReference type="InterPro" id="IPR018629">
    <property type="entry name" value="XK-rel"/>
</dbReference>
<feature type="transmembrane region" description="Helical" evidence="6">
    <location>
        <begin position="235"/>
        <end position="258"/>
    </location>
</feature>
<evidence type="ECO:0000313" key="9">
    <source>
        <dbReference type="Proteomes" id="UP000694381"/>
    </source>
</evidence>
<dbReference type="GeneID" id="103734152"/>
<dbReference type="GO" id="GO:0031133">
    <property type="term" value="P:regulation of axon diameter"/>
    <property type="evidence" value="ECO:0007669"/>
    <property type="project" value="Ensembl"/>
</dbReference>
<evidence type="ECO:0000256" key="6">
    <source>
        <dbReference type="RuleBase" id="RU910716"/>
    </source>
</evidence>
<keyword evidence="9" id="KW-1185">Reference proteome</keyword>
<dbReference type="GO" id="GO:0010961">
    <property type="term" value="P:intracellular magnesium ion homeostasis"/>
    <property type="evidence" value="ECO:0007669"/>
    <property type="project" value="Ensembl"/>
</dbReference>
<evidence type="ECO:0000256" key="3">
    <source>
        <dbReference type="ARBA" id="ARBA00022692"/>
    </source>
</evidence>
<evidence type="ECO:0000256" key="2">
    <source>
        <dbReference type="ARBA" id="ARBA00008789"/>
    </source>
</evidence>
<accession>A0A8C6QRV5</accession>
<gene>
    <name evidence="8" type="primary">Xk</name>
</gene>
<evidence type="ECO:0000256" key="4">
    <source>
        <dbReference type="ARBA" id="ARBA00022989"/>
    </source>
</evidence>
<dbReference type="GO" id="GO:0005789">
    <property type="term" value="C:endoplasmic reticulum membrane"/>
    <property type="evidence" value="ECO:0007669"/>
    <property type="project" value="Ensembl"/>
</dbReference>
<comment type="similarity">
    <text evidence="2 6">Belongs to the XK family.</text>
</comment>
<feature type="transmembrane region" description="Helical" evidence="6">
    <location>
        <begin position="350"/>
        <end position="373"/>
    </location>
</feature>
<dbReference type="CTD" id="7504"/>
<feature type="transmembrane region" description="Helical" evidence="6">
    <location>
        <begin position="141"/>
        <end position="160"/>
    </location>
</feature>
<dbReference type="AlphaFoldDB" id="A0A8C6QRV5"/>
<feature type="transmembrane region" description="Helical" evidence="6">
    <location>
        <begin position="206"/>
        <end position="229"/>
    </location>
</feature>
<comment type="subcellular location">
    <subcellularLocation>
        <location evidence="1 6">Membrane</location>
        <topology evidence="1 6">Multi-pass membrane protein</topology>
    </subcellularLocation>
</comment>
<dbReference type="GO" id="GO:0006874">
    <property type="term" value="P:intracellular calcium ion homeostasis"/>
    <property type="evidence" value="ECO:0007669"/>
    <property type="project" value="Ensembl"/>
</dbReference>
<dbReference type="PANTHER" id="PTHR14297:SF8">
    <property type="entry name" value="ENDOPLASMIC RETICULUM MEMBRANE ADAPTER PROTEIN XK"/>
    <property type="match status" value="1"/>
</dbReference>
<dbReference type="RefSeq" id="XP_008831273.1">
    <property type="nucleotide sequence ID" value="XM_008833051.3"/>
</dbReference>
<organism evidence="8 9">
    <name type="scientific">Nannospalax galili</name>
    <name type="common">Northern Israeli blind subterranean mole rat</name>
    <name type="synonym">Spalax galili</name>
    <dbReference type="NCBI Taxonomy" id="1026970"/>
    <lineage>
        <taxon>Eukaryota</taxon>
        <taxon>Metazoa</taxon>
        <taxon>Chordata</taxon>
        <taxon>Craniata</taxon>
        <taxon>Vertebrata</taxon>
        <taxon>Euteleostomi</taxon>
        <taxon>Mammalia</taxon>
        <taxon>Eutheria</taxon>
        <taxon>Euarchontoglires</taxon>
        <taxon>Glires</taxon>
        <taxon>Rodentia</taxon>
        <taxon>Myomorpha</taxon>
        <taxon>Muroidea</taxon>
        <taxon>Spalacidae</taxon>
        <taxon>Spalacinae</taxon>
        <taxon>Nannospalax</taxon>
    </lineage>
</organism>
<dbReference type="OrthoDB" id="10037417at2759"/>
<keyword evidence="4 6" id="KW-1133">Transmembrane helix</keyword>
<dbReference type="Proteomes" id="UP000694381">
    <property type="component" value="Unassembled WGS sequence"/>
</dbReference>
<feature type="transmembrane region" description="Helical" evidence="6">
    <location>
        <begin position="270"/>
        <end position="298"/>
    </location>
</feature>
<dbReference type="GO" id="GO:0048741">
    <property type="term" value="P:skeletal muscle fiber development"/>
    <property type="evidence" value="ECO:0007669"/>
    <property type="project" value="Ensembl"/>
</dbReference>
<dbReference type="PANTHER" id="PTHR14297">
    <property type="entry name" value="MEMBRANE TRANSPORT PROTEIN XK FAMILY MEMBER"/>
    <property type="match status" value="1"/>
</dbReference>
<feature type="transmembrane region" description="Helical" evidence="6">
    <location>
        <begin position="318"/>
        <end position="338"/>
    </location>
</feature>
<keyword evidence="3 6" id="KW-0812">Transmembrane</keyword>
<dbReference type="InterPro" id="IPR051773">
    <property type="entry name" value="XK-related_adapter"/>
</dbReference>
<evidence type="ECO:0000256" key="5">
    <source>
        <dbReference type="ARBA" id="ARBA00023136"/>
    </source>
</evidence>
<keyword evidence="7" id="KW-0732">Signal</keyword>
<dbReference type="GO" id="GO:0042552">
    <property type="term" value="P:myelination"/>
    <property type="evidence" value="ECO:0007669"/>
    <property type="project" value="Ensembl"/>
</dbReference>
<dbReference type="OMA" id="SGGDGMW"/>
<feature type="chain" id="PRO_5034224572" description="XK-related protein" evidence="7">
    <location>
        <begin position="21"/>
        <end position="445"/>
    </location>
</feature>